<protein>
    <submittedName>
        <fullName evidence="2">Uncharacterized protein</fullName>
    </submittedName>
</protein>
<reference evidence="2 3" key="1">
    <citation type="submission" date="2024-12" db="EMBL/GenBank/DDBJ databases">
        <authorList>
            <person name="Lee Y."/>
        </authorList>
    </citation>
    <scope>NUCLEOTIDE SEQUENCE [LARGE SCALE GENOMIC DNA]</scope>
    <source>
        <strain evidence="2 3">03SUJ4</strain>
    </source>
</reference>
<feature type="chain" id="PRO_5047307491" evidence="1">
    <location>
        <begin position="28"/>
        <end position="226"/>
    </location>
</feature>
<evidence type="ECO:0000313" key="2">
    <source>
        <dbReference type="EMBL" id="MFN2976882.1"/>
    </source>
</evidence>
<feature type="signal peptide" evidence="1">
    <location>
        <begin position="1"/>
        <end position="27"/>
    </location>
</feature>
<evidence type="ECO:0000313" key="3">
    <source>
        <dbReference type="Proteomes" id="UP001634747"/>
    </source>
</evidence>
<dbReference type="RefSeq" id="WP_263414936.1">
    <property type="nucleotide sequence ID" value="NZ_BAABBH010000001.1"/>
</dbReference>
<name>A0ABW9KP56_9BACT</name>
<gene>
    <name evidence="2" type="ORF">ACK2TP_14015</name>
</gene>
<accession>A0ABW9KP56</accession>
<organism evidence="2 3">
    <name type="scientific">Terriglobus aquaticus</name>
    <dbReference type="NCBI Taxonomy" id="940139"/>
    <lineage>
        <taxon>Bacteria</taxon>
        <taxon>Pseudomonadati</taxon>
        <taxon>Acidobacteriota</taxon>
        <taxon>Terriglobia</taxon>
        <taxon>Terriglobales</taxon>
        <taxon>Acidobacteriaceae</taxon>
        <taxon>Terriglobus</taxon>
    </lineage>
</organism>
<dbReference type="EMBL" id="JBJYXY010000001">
    <property type="protein sequence ID" value="MFN2976882.1"/>
    <property type="molecule type" value="Genomic_DNA"/>
</dbReference>
<proteinExistence type="predicted"/>
<dbReference type="Proteomes" id="UP001634747">
    <property type="component" value="Unassembled WGS sequence"/>
</dbReference>
<comment type="caution">
    <text evidence="2">The sequence shown here is derived from an EMBL/GenBank/DDBJ whole genome shotgun (WGS) entry which is preliminary data.</text>
</comment>
<evidence type="ECO:0000256" key="1">
    <source>
        <dbReference type="SAM" id="SignalP"/>
    </source>
</evidence>
<keyword evidence="1" id="KW-0732">Signal</keyword>
<sequence>MFVRLRKTLLFAACSLGLLGAPMFAAAPTNSTDMINAYRGNEQFQRVADASFRAFEAGLSTHCTQVSERWTEATFVYAGAPERDADGKLVRVAWEERVPGVACGRSRLYRVRVSIEGGKGSVKGMLPGDGLSSPDLPEAQDAVKAAVRSTLQAHATCQIDVVDTRLRASGVVDGREPWSEMWTVTACGRQMQVPVQFTPQASKGTDIDIEPSKITFANTVTMAKLN</sequence>
<keyword evidence="3" id="KW-1185">Reference proteome</keyword>